<evidence type="ECO:0000313" key="3">
    <source>
        <dbReference type="Proteomes" id="UP001596542"/>
    </source>
</evidence>
<dbReference type="Proteomes" id="UP001596542">
    <property type="component" value="Unassembled WGS sequence"/>
</dbReference>
<dbReference type="Gene3D" id="3.30.2350.10">
    <property type="entry name" value="Pseudouridine synthase"/>
    <property type="match status" value="1"/>
</dbReference>
<dbReference type="GO" id="GO:0016853">
    <property type="term" value="F:isomerase activity"/>
    <property type="evidence" value="ECO:0007669"/>
    <property type="project" value="UniProtKB-KW"/>
</dbReference>
<organism evidence="2 3">
    <name type="scientific">Herminiimonas glaciei</name>
    <dbReference type="NCBI Taxonomy" id="523788"/>
    <lineage>
        <taxon>Bacteria</taxon>
        <taxon>Pseudomonadati</taxon>
        <taxon>Pseudomonadota</taxon>
        <taxon>Betaproteobacteria</taxon>
        <taxon>Burkholderiales</taxon>
        <taxon>Oxalobacteraceae</taxon>
        <taxon>Herminiimonas</taxon>
    </lineage>
</organism>
<proteinExistence type="predicted"/>
<accession>A0ABW2IAJ9</accession>
<dbReference type="Pfam" id="PF00849">
    <property type="entry name" value="PseudoU_synth_2"/>
    <property type="match status" value="1"/>
</dbReference>
<dbReference type="RefSeq" id="WP_382271328.1">
    <property type="nucleotide sequence ID" value="NZ_JBHTBU010000001.1"/>
</dbReference>
<dbReference type="SUPFAM" id="SSF55120">
    <property type="entry name" value="Pseudouridine synthase"/>
    <property type="match status" value="1"/>
</dbReference>
<evidence type="ECO:0000313" key="2">
    <source>
        <dbReference type="EMBL" id="MFC7287953.1"/>
    </source>
</evidence>
<feature type="domain" description="Pseudouridine synthase RsuA/RluA-like" evidence="1">
    <location>
        <begin position="26"/>
        <end position="173"/>
    </location>
</feature>
<dbReference type="InterPro" id="IPR006224">
    <property type="entry name" value="PsdUridine_synth_RluA-like_CS"/>
</dbReference>
<dbReference type="InterPro" id="IPR020103">
    <property type="entry name" value="PsdUridine_synth_cat_dom_sf"/>
</dbReference>
<dbReference type="EMBL" id="JBHTBU010000001">
    <property type="protein sequence ID" value="MFC7287953.1"/>
    <property type="molecule type" value="Genomic_DNA"/>
</dbReference>
<reference evidence="3" key="1">
    <citation type="journal article" date="2019" name="Int. J. Syst. Evol. Microbiol.">
        <title>The Global Catalogue of Microorganisms (GCM) 10K type strain sequencing project: providing services to taxonomists for standard genome sequencing and annotation.</title>
        <authorList>
            <consortium name="The Broad Institute Genomics Platform"/>
            <consortium name="The Broad Institute Genome Sequencing Center for Infectious Disease"/>
            <person name="Wu L."/>
            <person name="Ma J."/>
        </authorList>
    </citation>
    <scope>NUCLEOTIDE SEQUENCE [LARGE SCALE GENOMIC DNA]</scope>
    <source>
        <strain evidence="3">KACC 12508</strain>
    </source>
</reference>
<protein>
    <submittedName>
        <fullName evidence="2">RluA family pseudouridine synthase</fullName>
        <ecNumber evidence="2">5.4.99.-</ecNumber>
    </submittedName>
</protein>
<name>A0ABW2IAJ9_9BURK</name>
<dbReference type="PANTHER" id="PTHR21600">
    <property type="entry name" value="MITOCHONDRIAL RNA PSEUDOURIDINE SYNTHASE"/>
    <property type="match status" value="1"/>
</dbReference>
<dbReference type="PROSITE" id="PS01129">
    <property type="entry name" value="PSI_RLU"/>
    <property type="match status" value="1"/>
</dbReference>
<dbReference type="PANTHER" id="PTHR21600:SF89">
    <property type="entry name" value="RIBOSOMAL LARGE SUBUNIT PSEUDOURIDINE SYNTHASE A"/>
    <property type="match status" value="1"/>
</dbReference>
<keyword evidence="3" id="KW-1185">Reference proteome</keyword>
<dbReference type="InterPro" id="IPR006145">
    <property type="entry name" value="PsdUridine_synth_RsuA/RluA"/>
</dbReference>
<dbReference type="EC" id="5.4.99.-" evidence="2"/>
<comment type="caution">
    <text evidence="2">The sequence shown here is derived from an EMBL/GenBank/DDBJ whole genome shotgun (WGS) entry which is preliminary data.</text>
</comment>
<sequence>MSTRIDTFVAPPCVDEIEIIYQDEAILLVNKPSGLLTLSGKNPLNLDSVHHRLVRQFPQALMIHRLDLGTSGLLVVALNKAVAANINRQFQLRTVAKTYQAVLAGQLAADHGEITLPIAKDPLSFPKLKICLASGKAASSHYEVLDRQADADTTRVLFTPHTGRTHQLRIHSAGIGHPILGCDLYGTAESEQGAERLLLHATTLEFDHPLSGARFHGVSACPF</sequence>
<dbReference type="InterPro" id="IPR050188">
    <property type="entry name" value="RluA_PseudoU_synthase"/>
</dbReference>
<keyword evidence="2" id="KW-0413">Isomerase</keyword>
<gene>
    <name evidence="2" type="ORF">ACFQPC_07895</name>
</gene>
<dbReference type="CDD" id="cd02869">
    <property type="entry name" value="PseudoU_synth_RluA_like"/>
    <property type="match status" value="1"/>
</dbReference>
<evidence type="ECO:0000259" key="1">
    <source>
        <dbReference type="Pfam" id="PF00849"/>
    </source>
</evidence>